<sequence>MKVFRILVDADLILDALINRHKLTEDVRELLDGVHPSIKLYLTDIGWQKIAAYTSRLQNSQIAEIVIDWLREKIHICIVDQQILQLARSLPLRDFESAVELVCVSDQLLDAIVTHTPENFVEAPNQLWVWSVGDLWLRADLERQLQKCL</sequence>
<evidence type="ECO:0000313" key="2">
    <source>
        <dbReference type="Proteomes" id="UP000236527"/>
    </source>
</evidence>
<organism evidence="1 2">
    <name type="scientific">Nostoc cycadae WK-1</name>
    <dbReference type="NCBI Taxonomy" id="1861711"/>
    <lineage>
        <taxon>Bacteria</taxon>
        <taxon>Bacillati</taxon>
        <taxon>Cyanobacteriota</taxon>
        <taxon>Cyanophyceae</taxon>
        <taxon>Nostocales</taxon>
        <taxon>Nostocaceae</taxon>
        <taxon>Nostoc</taxon>
    </lineage>
</organism>
<dbReference type="SUPFAM" id="SSF88723">
    <property type="entry name" value="PIN domain-like"/>
    <property type="match status" value="1"/>
</dbReference>
<name>A0A2H6LLN0_9NOSO</name>
<dbReference type="EMBL" id="BDGE01000069">
    <property type="protein sequence ID" value="GBE94104.1"/>
    <property type="molecule type" value="Genomic_DNA"/>
</dbReference>
<dbReference type="InterPro" id="IPR029060">
    <property type="entry name" value="PIN-like_dom_sf"/>
</dbReference>
<dbReference type="Proteomes" id="UP000236527">
    <property type="component" value="Unassembled WGS sequence"/>
</dbReference>
<protein>
    <submittedName>
        <fullName evidence="1">Low-complexity protein</fullName>
    </submittedName>
</protein>
<accession>A0A2H6LLN0</accession>
<gene>
    <name evidence="1" type="ORF">NCWK1_3874</name>
</gene>
<evidence type="ECO:0000313" key="1">
    <source>
        <dbReference type="EMBL" id="GBE94104.1"/>
    </source>
</evidence>
<proteinExistence type="predicted"/>
<reference evidence="2" key="1">
    <citation type="journal article" date="2018" name="Genome Announc.">
        <title>Draft Genome Sequence of the Nitrogen-Fixing and Hormogonia-Inducing Cyanobacterium Nostoc cycadae Strain WK-1, Isolated from the Coralloid Roots of Cycas revoluta.</title>
        <authorList>
            <person name="Kanesaki Y."/>
            <person name="Hirose M."/>
            <person name="Hirose Y."/>
            <person name="Fujisawa T."/>
            <person name="Nakamura Y."/>
            <person name="Watanabe S."/>
            <person name="Matsunaga S."/>
            <person name="Uchida H."/>
            <person name="Murakami A."/>
        </authorList>
    </citation>
    <scope>NUCLEOTIDE SEQUENCE [LARGE SCALE GENOMIC DNA]</scope>
    <source>
        <strain evidence="2">WK-1</strain>
    </source>
</reference>
<dbReference type="AlphaFoldDB" id="A0A2H6LLN0"/>
<comment type="caution">
    <text evidence="1">The sequence shown here is derived from an EMBL/GenBank/DDBJ whole genome shotgun (WGS) entry which is preliminary data.</text>
</comment>
<keyword evidence="2" id="KW-1185">Reference proteome</keyword>